<dbReference type="OrthoDB" id="9804695at2"/>
<dbReference type="RefSeq" id="WP_021298486.1">
    <property type="nucleotide sequence ID" value="NZ_AURB01000192.1"/>
</dbReference>
<dbReference type="SMART" id="SM00881">
    <property type="entry name" value="CoA_binding"/>
    <property type="match status" value="1"/>
</dbReference>
<reference evidence="2" key="1">
    <citation type="journal article" date="2022" name="G3 (Bethesda)">
        <title>Unveiling the complete genome sequence of Alicyclobacillus acidoterrestris DSM 3922T, a taint-producing strain.</title>
        <authorList>
            <person name="Leonardo I.C."/>
            <person name="Barreto Crespo M.T."/>
            <person name="Gaspar F.B."/>
        </authorList>
    </citation>
    <scope>NUCLEOTIDE SEQUENCE [LARGE SCALE GENOMIC DNA]</scope>
    <source>
        <strain evidence="2">DSM 3922</strain>
    </source>
</reference>
<name>T0BLN6_ALIAG</name>
<proteinExistence type="predicted"/>
<dbReference type="Gene3D" id="3.40.50.720">
    <property type="entry name" value="NAD(P)-binding Rossmann-like Domain"/>
    <property type="match status" value="1"/>
</dbReference>
<keyword evidence="2" id="KW-1185">Reference proteome</keyword>
<dbReference type="KEGG" id="aaco:K1I37_08835"/>
<dbReference type="eggNOG" id="COG1832">
    <property type="taxonomic scope" value="Bacteria"/>
</dbReference>
<dbReference type="PANTHER" id="PTHR33303">
    <property type="entry name" value="CYTOPLASMIC PROTEIN-RELATED"/>
    <property type="match status" value="1"/>
</dbReference>
<organism evidence="1 2">
    <name type="scientific">Alicyclobacillus acidoterrestris (strain ATCC 49025 / DSM 3922 / CIP 106132 / NCIMB 13137 / GD3B)</name>
    <dbReference type="NCBI Taxonomy" id="1356854"/>
    <lineage>
        <taxon>Bacteria</taxon>
        <taxon>Bacillati</taxon>
        <taxon>Bacillota</taxon>
        <taxon>Bacilli</taxon>
        <taxon>Bacillales</taxon>
        <taxon>Alicyclobacillaceae</taxon>
        <taxon>Alicyclobacillus</taxon>
    </lineage>
</organism>
<dbReference type="InterPro" id="IPR036291">
    <property type="entry name" value="NAD(P)-bd_dom_sf"/>
</dbReference>
<dbReference type="AlphaFoldDB" id="T0BLN6"/>
<dbReference type="PANTHER" id="PTHR33303:SF2">
    <property type="entry name" value="COA-BINDING DOMAIN-CONTAINING PROTEIN"/>
    <property type="match status" value="1"/>
</dbReference>
<evidence type="ECO:0000313" key="2">
    <source>
        <dbReference type="Proteomes" id="UP000829401"/>
    </source>
</evidence>
<dbReference type="EMBL" id="CP080467">
    <property type="protein sequence ID" value="UNO50532.1"/>
    <property type="molecule type" value="Genomic_DNA"/>
</dbReference>
<dbReference type="InterPro" id="IPR003781">
    <property type="entry name" value="CoA-bd"/>
</dbReference>
<sequence>MFQNPDDNTLARILKSAKTIAIVGLSDRSNRPSYQVAHYLKQQGYNIIPVNPNATEVLGVPAVASLSNLPQPVDIIDVFRNSDALPDVVEESLTVSAPVIWAQLGVYNEAAAELAQKHNKTLIMDLCIKIEHARLIGN</sequence>
<accession>T0BLN6</accession>
<dbReference type="SUPFAM" id="SSF51735">
    <property type="entry name" value="NAD(P)-binding Rossmann-fold domains"/>
    <property type="match status" value="1"/>
</dbReference>
<evidence type="ECO:0000313" key="1">
    <source>
        <dbReference type="EMBL" id="UNO50532.1"/>
    </source>
</evidence>
<protein>
    <submittedName>
        <fullName evidence="1">CoA-binding protein</fullName>
    </submittedName>
</protein>
<dbReference type="Pfam" id="PF13380">
    <property type="entry name" value="CoA_binding_2"/>
    <property type="match status" value="1"/>
</dbReference>
<dbReference type="STRING" id="1356854.N007_16755"/>
<dbReference type="Proteomes" id="UP000829401">
    <property type="component" value="Chromosome"/>
</dbReference>
<accession>A0A9E6ZH09</accession>
<gene>
    <name evidence="1" type="ORF">K1I37_08835</name>
</gene>